<accession>A0ACC1CWZ9</accession>
<evidence type="ECO:0000313" key="1">
    <source>
        <dbReference type="EMBL" id="KAJ0176178.1"/>
    </source>
</evidence>
<organism evidence="1 2">
    <name type="scientific">Dendrolimus kikuchii</name>
    <dbReference type="NCBI Taxonomy" id="765133"/>
    <lineage>
        <taxon>Eukaryota</taxon>
        <taxon>Metazoa</taxon>
        <taxon>Ecdysozoa</taxon>
        <taxon>Arthropoda</taxon>
        <taxon>Hexapoda</taxon>
        <taxon>Insecta</taxon>
        <taxon>Pterygota</taxon>
        <taxon>Neoptera</taxon>
        <taxon>Endopterygota</taxon>
        <taxon>Lepidoptera</taxon>
        <taxon>Glossata</taxon>
        <taxon>Ditrysia</taxon>
        <taxon>Bombycoidea</taxon>
        <taxon>Lasiocampidae</taxon>
        <taxon>Dendrolimus</taxon>
    </lineage>
</organism>
<sequence>MNGHDGFTRQCHLVEEKGSLIAFIFLGPTGRRFRRAVDSDKSYIELFSKSEINEKLFGDVNIGSLIELSTLPICMINENKDVVGFMALCDHPNVTSVNPADWETWIRNMFQRYHMSRNTLFIHFMCFDVSVSEHFMEEAFISVFLNDFYLTRISMVVSAKGPDENLMKYLHIKKRKMYKYTAKSVELSDKVYYFLYTAQRQDFCPKLRMRRAVEEDNDDIVAILDKKSPKLKEIYGEYYISEIVGRIPESGRKLIVAEHQEQAVGVMCLNSEINYKKLQTLYELKPFYGLRKATPLEKEQNKRQNKLLSDFGDPIMLGKWSPFDDLGKIEETYFDDVNFKRNAAMRHSMDHIIYRQQTSDDFSEKDSLARTPSQTTLSFTDILLEEDPFDYEIVNIDKSLLTIPEMVSLDNIVRLTSREDCQNHLSQFFDQKPQNFYSNGITSLPTRWQKPKMYKRYVDDTFAVLPNDKVSAFLDHLNSISRYDNKACCGHAILASILR</sequence>
<dbReference type="Proteomes" id="UP000824533">
    <property type="component" value="Linkage Group LG14"/>
</dbReference>
<comment type="caution">
    <text evidence="1">The sequence shown here is derived from an EMBL/GenBank/DDBJ whole genome shotgun (WGS) entry which is preliminary data.</text>
</comment>
<name>A0ACC1CWZ9_9NEOP</name>
<reference evidence="1 2" key="1">
    <citation type="journal article" date="2021" name="Front. Genet.">
        <title>Chromosome-Level Genome Assembly Reveals Significant Gene Expansion in the Toll and IMD Signaling Pathways of Dendrolimus kikuchii.</title>
        <authorList>
            <person name="Zhou J."/>
            <person name="Wu P."/>
            <person name="Xiong Z."/>
            <person name="Liu N."/>
            <person name="Zhao N."/>
            <person name="Ji M."/>
            <person name="Qiu Y."/>
            <person name="Yang B."/>
        </authorList>
    </citation>
    <scope>NUCLEOTIDE SEQUENCE [LARGE SCALE GENOMIC DNA]</scope>
    <source>
        <strain evidence="1">Ann1</strain>
    </source>
</reference>
<protein>
    <submittedName>
        <fullName evidence="1">Uncharacterized protein</fullName>
    </submittedName>
</protein>
<proteinExistence type="predicted"/>
<keyword evidence="2" id="KW-1185">Reference proteome</keyword>
<dbReference type="EMBL" id="CM034400">
    <property type="protein sequence ID" value="KAJ0176178.1"/>
    <property type="molecule type" value="Genomic_DNA"/>
</dbReference>
<evidence type="ECO:0000313" key="2">
    <source>
        <dbReference type="Proteomes" id="UP000824533"/>
    </source>
</evidence>
<gene>
    <name evidence="1" type="ORF">K1T71_008352</name>
</gene>